<dbReference type="SMART" id="SM00052">
    <property type="entry name" value="EAL"/>
    <property type="match status" value="1"/>
</dbReference>
<dbReference type="CDD" id="cd01949">
    <property type="entry name" value="GGDEF"/>
    <property type="match status" value="1"/>
</dbReference>
<evidence type="ECO:0000256" key="3">
    <source>
        <dbReference type="SAM" id="SignalP"/>
    </source>
</evidence>
<dbReference type="Pfam" id="PF00563">
    <property type="entry name" value="EAL"/>
    <property type="match status" value="1"/>
</dbReference>
<keyword evidence="2" id="KW-0472">Membrane</keyword>
<dbReference type="PROSITE" id="PS50883">
    <property type="entry name" value="EAL"/>
    <property type="match status" value="1"/>
</dbReference>
<keyword evidence="2" id="KW-1133">Transmembrane helix</keyword>
<keyword evidence="3" id="KW-0732">Signal</keyword>
<dbReference type="Gene3D" id="3.40.50.2300">
    <property type="match status" value="2"/>
</dbReference>
<keyword evidence="2" id="KW-0812">Transmembrane</keyword>
<dbReference type="InterPro" id="IPR043128">
    <property type="entry name" value="Rev_trsase/Diguanyl_cyclase"/>
</dbReference>
<dbReference type="PANTHER" id="PTHR44757">
    <property type="entry name" value="DIGUANYLATE CYCLASE DGCP"/>
    <property type="match status" value="1"/>
</dbReference>
<evidence type="ECO:0000259" key="5">
    <source>
        <dbReference type="PROSITE" id="PS50887"/>
    </source>
</evidence>
<feature type="transmembrane region" description="Helical" evidence="2">
    <location>
        <begin position="346"/>
        <end position="368"/>
    </location>
</feature>
<accession>A0A1I0R6S1</accession>
<feature type="coiled-coil region" evidence="1">
    <location>
        <begin position="378"/>
        <end position="412"/>
    </location>
</feature>
<evidence type="ECO:0000313" key="6">
    <source>
        <dbReference type="EMBL" id="SEW36313.1"/>
    </source>
</evidence>
<dbReference type="SMART" id="SM00267">
    <property type="entry name" value="GGDEF"/>
    <property type="match status" value="1"/>
</dbReference>
<evidence type="ECO:0000256" key="1">
    <source>
        <dbReference type="SAM" id="Coils"/>
    </source>
</evidence>
<dbReference type="OrthoDB" id="9805474at2"/>
<dbReference type="NCBIfam" id="TIGR00254">
    <property type="entry name" value="GGDEF"/>
    <property type="match status" value="1"/>
</dbReference>
<feature type="domain" description="GGDEF" evidence="5">
    <location>
        <begin position="451"/>
        <end position="584"/>
    </location>
</feature>
<dbReference type="RefSeq" id="WP_092455433.1">
    <property type="nucleotide sequence ID" value="NZ_FOJI01000012.1"/>
</dbReference>
<evidence type="ECO:0000256" key="2">
    <source>
        <dbReference type="SAM" id="Phobius"/>
    </source>
</evidence>
<dbReference type="Pfam" id="PF04392">
    <property type="entry name" value="ABC_sub_bind"/>
    <property type="match status" value="1"/>
</dbReference>
<dbReference type="InterPro" id="IPR000160">
    <property type="entry name" value="GGDEF_dom"/>
</dbReference>
<dbReference type="InterPro" id="IPR029787">
    <property type="entry name" value="Nucleotide_cyclase"/>
</dbReference>
<feature type="signal peptide" evidence="3">
    <location>
        <begin position="1"/>
        <end position="25"/>
    </location>
</feature>
<dbReference type="SUPFAM" id="SSF141868">
    <property type="entry name" value="EAL domain-like"/>
    <property type="match status" value="1"/>
</dbReference>
<proteinExistence type="predicted"/>
<evidence type="ECO:0000259" key="4">
    <source>
        <dbReference type="PROSITE" id="PS50883"/>
    </source>
</evidence>
<dbReference type="InterPro" id="IPR052155">
    <property type="entry name" value="Biofilm_reg_signaling"/>
</dbReference>
<name>A0A1I0R6S1_9FIRM</name>
<dbReference type="EMBL" id="FOJI01000012">
    <property type="protein sequence ID" value="SEW36313.1"/>
    <property type="molecule type" value="Genomic_DNA"/>
</dbReference>
<evidence type="ECO:0000313" key="7">
    <source>
        <dbReference type="Proteomes" id="UP000199701"/>
    </source>
</evidence>
<dbReference type="Gene3D" id="3.20.20.450">
    <property type="entry name" value="EAL domain"/>
    <property type="match status" value="1"/>
</dbReference>
<keyword evidence="7" id="KW-1185">Reference proteome</keyword>
<dbReference type="SUPFAM" id="SSF55073">
    <property type="entry name" value="Nucleotide cyclase"/>
    <property type="match status" value="1"/>
</dbReference>
<dbReference type="CDD" id="cd01948">
    <property type="entry name" value="EAL"/>
    <property type="match status" value="1"/>
</dbReference>
<sequence>MAKKITILFMIILIFISSSNFPVKAATTLAKNVLIINSYHQGFQWTDDQSSGIMSSLSSLDINYDVSIEYLDWKRYPTEVNIANAYNNMKSKYSNTKMDVIMCTDDAALNFALKYRGELFSDAPIVFCGVNSNGLADISKDQVNFTGVLEELDPESTINAALAINPALKNIYIIYDNTESGISTGQLCIDTAKNISNTFNVQPLNNLSKSGIIDFISRVDKNSMVLVTSYFVDIYGNNIDHHAFCENLSNSSPVPIYHLYDFGLNHGIFGGNLIIGKIQGEEAGLLTKRILLGEQASSIPIIDRKTNKYTFDYNIMKKYNISKSLLPKDSQIINKPFSFIETYRKLVYVVLFIFLLLISFTIILLFYIRKIRLMQLRISANNEELTQLYEELTATEEELRAQYEDVTEAQTQLVEYSSELHHLAYHDTLTGLYNRLYLYEVVEQKLTLSSCIGALFFIDLDNFKFVNDALGHNLGDELLKAISLRLLNLSSKSNSLIRLGGDEFVFFSSNIKSKAIAQNFANKISKYFIKPFDILANHLTVTVSIGIALCPDNGSNVDTLLRNADMAMYKVKNNGKNGFFFFNNILKDMLLDRVNIENNFKKGLSHNEFQIYYQPQIITTTNAIDGFEALIRWYSPELGMLPPLKFISIAEETGFIKILGEWILRSACHYIKDLNNRKNAKFKISVNISVIQLLQDNFVDIVKQVLIDSRLSPELLELEITESVIMGSPELVVEKIKVLRRIGIKIALDDFGTGYSSLSYLRNIPITTLKIDKLFIDDISNPKSNTDVTDAIIDLGHKMNLTIVAEGVETEEQLQYLKKNNCDKIQGYLFSKPLPVTELECMIEEHKKTYGH</sequence>
<dbReference type="PANTHER" id="PTHR44757:SF2">
    <property type="entry name" value="BIOFILM ARCHITECTURE MAINTENANCE PROTEIN MBAA"/>
    <property type="match status" value="1"/>
</dbReference>
<dbReference type="Gene3D" id="3.30.70.270">
    <property type="match status" value="1"/>
</dbReference>
<keyword evidence="1" id="KW-0175">Coiled coil</keyword>
<dbReference type="InterPro" id="IPR007487">
    <property type="entry name" value="ABC_transpt-TYRBP-like"/>
</dbReference>
<feature type="chain" id="PRO_5011583145" evidence="3">
    <location>
        <begin position="26"/>
        <end position="852"/>
    </location>
</feature>
<dbReference type="InterPro" id="IPR001633">
    <property type="entry name" value="EAL_dom"/>
</dbReference>
<dbReference type="PROSITE" id="PS50887">
    <property type="entry name" value="GGDEF"/>
    <property type="match status" value="1"/>
</dbReference>
<dbReference type="STRING" id="99656.SAMN05421659_11279"/>
<feature type="domain" description="EAL" evidence="4">
    <location>
        <begin position="593"/>
        <end position="847"/>
    </location>
</feature>
<reference evidence="6 7" key="1">
    <citation type="submission" date="2016-10" db="EMBL/GenBank/DDBJ databases">
        <authorList>
            <person name="de Groot N.N."/>
        </authorList>
    </citation>
    <scope>NUCLEOTIDE SEQUENCE [LARGE SCALE GENOMIC DNA]</scope>
    <source>
        <strain evidence="6 7">DSM 9179</strain>
    </source>
</reference>
<dbReference type="Proteomes" id="UP000199701">
    <property type="component" value="Unassembled WGS sequence"/>
</dbReference>
<protein>
    <submittedName>
        <fullName evidence="6">Diguanylate cyclase (GGDEF) domain-containing protein</fullName>
    </submittedName>
</protein>
<organism evidence="6 7">
    <name type="scientific">[Clostridium] fimetarium</name>
    <dbReference type="NCBI Taxonomy" id="99656"/>
    <lineage>
        <taxon>Bacteria</taxon>
        <taxon>Bacillati</taxon>
        <taxon>Bacillota</taxon>
        <taxon>Clostridia</taxon>
        <taxon>Lachnospirales</taxon>
        <taxon>Lachnospiraceae</taxon>
    </lineage>
</organism>
<gene>
    <name evidence="6" type="ORF">SAMN05421659_11279</name>
</gene>
<dbReference type="InterPro" id="IPR035919">
    <property type="entry name" value="EAL_sf"/>
</dbReference>
<dbReference type="Pfam" id="PF00990">
    <property type="entry name" value="GGDEF"/>
    <property type="match status" value="1"/>
</dbReference>
<dbReference type="AlphaFoldDB" id="A0A1I0R6S1"/>